<dbReference type="EMBL" id="JANJYJ010000004">
    <property type="protein sequence ID" value="KAK3218070.1"/>
    <property type="molecule type" value="Genomic_DNA"/>
</dbReference>
<dbReference type="Pfam" id="PF23041">
    <property type="entry name" value="DUF7036"/>
    <property type="match status" value="1"/>
</dbReference>
<keyword evidence="3" id="KW-1185">Reference proteome</keyword>
<evidence type="ECO:0000313" key="3">
    <source>
        <dbReference type="Proteomes" id="UP001281410"/>
    </source>
</evidence>
<dbReference type="PANTHER" id="PTHR33826:SF2">
    <property type="entry name" value="HYDROXYPROLINE-RICH GLYCOPROTEIN FAMILY PROTEIN"/>
    <property type="match status" value="1"/>
</dbReference>
<gene>
    <name evidence="2" type="ORF">Dsin_012040</name>
</gene>
<dbReference type="PANTHER" id="PTHR33826">
    <property type="entry name" value="F20B24.21"/>
    <property type="match status" value="1"/>
</dbReference>
<dbReference type="Proteomes" id="UP001281410">
    <property type="component" value="Unassembled WGS sequence"/>
</dbReference>
<comment type="caution">
    <text evidence="2">The sequence shown here is derived from an EMBL/GenBank/DDBJ whole genome shotgun (WGS) entry which is preliminary data.</text>
</comment>
<organism evidence="2 3">
    <name type="scientific">Dipteronia sinensis</name>
    <dbReference type="NCBI Taxonomy" id="43782"/>
    <lineage>
        <taxon>Eukaryota</taxon>
        <taxon>Viridiplantae</taxon>
        <taxon>Streptophyta</taxon>
        <taxon>Embryophyta</taxon>
        <taxon>Tracheophyta</taxon>
        <taxon>Spermatophyta</taxon>
        <taxon>Magnoliopsida</taxon>
        <taxon>eudicotyledons</taxon>
        <taxon>Gunneridae</taxon>
        <taxon>Pentapetalae</taxon>
        <taxon>rosids</taxon>
        <taxon>malvids</taxon>
        <taxon>Sapindales</taxon>
        <taxon>Sapindaceae</taxon>
        <taxon>Hippocastanoideae</taxon>
        <taxon>Acereae</taxon>
        <taxon>Dipteronia</taxon>
    </lineage>
</organism>
<evidence type="ECO:0000259" key="1">
    <source>
        <dbReference type="Pfam" id="PF23041"/>
    </source>
</evidence>
<evidence type="ECO:0000313" key="2">
    <source>
        <dbReference type="EMBL" id="KAK3218070.1"/>
    </source>
</evidence>
<accession>A0AAE0AI69</accession>
<name>A0AAE0AI69_9ROSI</name>
<protein>
    <recommendedName>
        <fullName evidence="1">DUF7036 domain-containing protein</fullName>
    </recommendedName>
</protein>
<reference evidence="2" key="1">
    <citation type="journal article" date="2023" name="Plant J.">
        <title>Genome sequences and population genomics provide insights into the demographic history, inbreeding, and mutation load of two 'living fossil' tree species of Dipteronia.</title>
        <authorList>
            <person name="Feng Y."/>
            <person name="Comes H.P."/>
            <person name="Chen J."/>
            <person name="Zhu S."/>
            <person name="Lu R."/>
            <person name="Zhang X."/>
            <person name="Li P."/>
            <person name="Qiu J."/>
            <person name="Olsen K.M."/>
            <person name="Qiu Y."/>
        </authorList>
    </citation>
    <scope>NUCLEOTIDE SEQUENCE</scope>
    <source>
        <strain evidence="2">NBL</strain>
    </source>
</reference>
<sequence length="190" mass="20780">MAEVLRQLGALVENGNRMTEQRCGGADHGIVASFNVQRPVSFLDDNILQLEDDIFYEIGAPPTTKVVILSLEPLAGSNTTKVVFGVDPDAKNSKISVPSLSLIRAAFASLVANQLSLSLTTSLFGDPLFFEVLKFTGGITVNPQQSAFLLQKVQIPFNFTLNFSIHQIQENFNETISQLKLGLHLTPYEV</sequence>
<dbReference type="InterPro" id="IPR055464">
    <property type="entry name" value="DUF7036"/>
</dbReference>
<dbReference type="AlphaFoldDB" id="A0AAE0AI69"/>
<feature type="domain" description="DUF7036" evidence="1">
    <location>
        <begin position="33"/>
        <end position="125"/>
    </location>
</feature>
<proteinExistence type="predicted"/>